<feature type="domain" description="Rho-GAP" evidence="5">
    <location>
        <begin position="291"/>
        <end position="474"/>
    </location>
</feature>
<feature type="transmembrane region" description="Helical" evidence="3">
    <location>
        <begin position="624"/>
        <end position="644"/>
    </location>
</feature>
<dbReference type="Proteomes" id="UP000000589">
    <property type="component" value="Chromosome 3"/>
</dbReference>
<dbReference type="KEGG" id="mmu:385263"/>
<evidence type="ECO:0000313" key="7">
    <source>
        <dbReference type="Ensembl" id="ENSMUSP00000096773.2"/>
    </source>
</evidence>
<evidence type="ECO:0000313" key="6">
    <source>
        <dbReference type="EMBL" id="BAE21461.1"/>
    </source>
</evidence>
<dbReference type="GO" id="GO:0005096">
    <property type="term" value="F:GTPase activator activity"/>
    <property type="evidence" value="ECO:0000318"/>
    <property type="project" value="GO_Central"/>
</dbReference>
<dbReference type="SMR" id="Q3V0P3"/>
<reference evidence="7 9" key="9">
    <citation type="journal article" date="2009" name="PLoS Biol.">
        <title>Lineage-specific biology revealed by a finished genome assembly of the mouse.</title>
        <authorList>
            <consortium name="Mouse Genome Sequencing Consortium"/>
            <person name="Church D.M."/>
            <person name="Goodstadt L."/>
            <person name="Hillier L.W."/>
            <person name="Zody M.C."/>
            <person name="Goldstein S."/>
            <person name="She X."/>
            <person name="Bult C.J."/>
            <person name="Agarwala R."/>
            <person name="Cherry J.L."/>
            <person name="DiCuccio M."/>
            <person name="Hlavina W."/>
            <person name="Kapustin Y."/>
            <person name="Meric P."/>
            <person name="Maglott D."/>
            <person name="Birtle Z."/>
            <person name="Marques A.C."/>
            <person name="Graves T."/>
            <person name="Zhou S."/>
            <person name="Teague B."/>
            <person name="Potamousis K."/>
            <person name="Churas C."/>
            <person name="Place M."/>
            <person name="Herschleb J."/>
            <person name="Runnheim R."/>
            <person name="Forrest D."/>
            <person name="Amos-Landgraf J."/>
            <person name="Schwartz D.C."/>
            <person name="Cheng Z."/>
            <person name="Lindblad-Toh K."/>
            <person name="Eichler E.E."/>
            <person name="Ponting C.P."/>
        </authorList>
    </citation>
    <scope>NUCLEOTIDE SEQUENCE [LARGE SCALE GENOMIC DNA]</scope>
    <source>
        <strain evidence="7 9">C57BL/6J</strain>
    </source>
</reference>
<sequence>METIVKKDMGGIHRTLLCQGPVKLKCFQKTKKKRHLSLFNDVLVVSRILNKREFKIKCIIPLHLLWVVVDDVAQRRKNEICTCKTLYLHCPNGHFWATFRSQEQKDQWHYFLQRSIHEAKKGIKTNLSLKIHTEDIPTCDSTLSVTATNLDTVNDIIEKLLPMIRMRNSEDYQLWFSHSREEAPRALQGFKYPHIIIMTNFQNTCNGSNSRILTAFPALPGMFVQDLNSDAQGHFFLKPRQPAINQQQSAEESHSKIQRPVLTSCFHRGSVPHQDQVCTVPTANNGKLFGTELSCIYHEGKWPKLIVDILSVIRKQGPSTEGIFVIAPEETSCKALKEKLESGEELDLKKFSVHEVAWILKEFLGHIKGCVLTSTLYEQWLDVPNKVNNKDKLRAVKSLLDKLPLENAALLGNLFRILHTIASSSSINKMKPYNISTGIASSILWLPSYRKVINDIDQKISLITFMIENSPEIFGIDMVWYETSLFYPQEAKASCSQNATSNTGNIKETEPELSSCPSGRTHTPGHYARQISPAAPLVCESIIDAQKDEGNAYITQHEPSPPAVTQNRESMNQVQHTTFYNRNLVMTKESVDPCISMFPSTSHSKKAEEIIRRNNFRFLFNHTYLVQVVSFTILILCCIIHFVINYNKWH</sequence>
<keyword evidence="10" id="KW-1267">Proteomics identification</keyword>
<dbReference type="Pfam" id="PF00620">
    <property type="entry name" value="RhoGAP"/>
    <property type="match status" value="1"/>
</dbReference>
<dbReference type="OMA" id="HEVAWIL"/>
<feature type="region of interest" description="Disordered" evidence="2">
    <location>
        <begin position="497"/>
        <end position="524"/>
    </location>
</feature>
<dbReference type="InterPro" id="IPR000159">
    <property type="entry name" value="RA_dom"/>
</dbReference>
<dbReference type="VEuPathDB" id="HostDB:ENSMUSG00000074655"/>
<dbReference type="AGR" id="MGI:2686373"/>
<dbReference type="HOGENOM" id="CLU_421477_0_0_1"/>
<keyword evidence="3" id="KW-0812">Transmembrane</keyword>
<evidence type="ECO:0000256" key="3">
    <source>
        <dbReference type="SAM" id="Phobius"/>
    </source>
</evidence>
<dbReference type="InterPro" id="IPR047887">
    <property type="entry name" value="ARHGAP20_PH"/>
</dbReference>
<dbReference type="SUPFAM" id="SSF50729">
    <property type="entry name" value="PH domain-like"/>
    <property type="match status" value="1"/>
</dbReference>
<dbReference type="BioGRID-ORCS" id="385263">
    <property type="hits" value="0 hits in 70 CRISPR screens"/>
</dbReference>
<evidence type="ECO:0000259" key="4">
    <source>
        <dbReference type="PROSITE" id="PS50200"/>
    </source>
</evidence>
<name>Q3V0P3_MOUSE</name>
<keyword evidence="3" id="KW-0472">Membrane</keyword>
<feature type="domain" description="Ras-associating" evidence="4">
    <location>
        <begin position="125"/>
        <end position="242"/>
    </location>
</feature>
<reference evidence="6" key="4">
    <citation type="journal article" date="2001" name="Nature">
        <title>Functional annotation of a full-length mouse cDNA collection.</title>
        <authorList>
            <consortium name="The RIKEN Genome Exploration Research Group Phase II Team and the FANTOM Consortium"/>
        </authorList>
    </citation>
    <scope>NUCLEOTIDE SEQUENCE</scope>
    <source>
        <strain evidence="6">C57BL/6J</strain>
        <tissue evidence="6">Testis</tissue>
    </source>
</reference>
<evidence type="ECO:0000313" key="8">
    <source>
        <dbReference type="MGI" id="MGI:2686373"/>
    </source>
</evidence>
<evidence type="ECO:0000256" key="1">
    <source>
        <dbReference type="ARBA" id="ARBA00022468"/>
    </source>
</evidence>
<dbReference type="EMBL" id="AK132999">
    <property type="protein sequence ID" value="BAE21461.1"/>
    <property type="molecule type" value="mRNA"/>
</dbReference>
<reference evidence="6" key="5">
    <citation type="journal article" date="2002" name="Nature">
        <title>Analysis of the mouse transcriptome based on functional annotation of 60,770 full-length cDNAs.</title>
        <authorList>
            <consortium name="The FANTOM Consortium and the RIKEN Genome Exploration Research Group Phase I and II Team"/>
        </authorList>
    </citation>
    <scope>NUCLEOTIDE SEQUENCE</scope>
    <source>
        <strain evidence="6">C57BL/6J</strain>
        <tissue evidence="6">Testis</tissue>
    </source>
</reference>
<dbReference type="SMART" id="SM00233">
    <property type="entry name" value="PH"/>
    <property type="match status" value="1"/>
</dbReference>
<reference evidence="6" key="1">
    <citation type="journal article" date="1999" name="Methods Enzymol.">
        <title>High-efficiency full-length cDNA cloning.</title>
        <authorList>
            <person name="Carninci P."/>
            <person name="Hayashizaki Y."/>
        </authorList>
    </citation>
    <scope>NUCLEOTIDE SEQUENCE</scope>
    <source>
        <strain evidence="6">C57BL/6J</strain>
        <tissue evidence="6">Testis</tissue>
    </source>
</reference>
<evidence type="ECO:0000259" key="5">
    <source>
        <dbReference type="PROSITE" id="PS50238"/>
    </source>
</evidence>
<reference evidence="6" key="8">
    <citation type="journal article" date="2005" name="Science">
        <title>Antisense Transcription in the Mammalian Transcriptome.</title>
        <authorList>
            <consortium name="RIKEN Genome Exploration Research Group and Genome Science Group (Genome Network Project Core Group) and the FANTOM Consortium"/>
        </authorList>
    </citation>
    <scope>NUCLEOTIDE SEQUENCE</scope>
    <source>
        <strain evidence="6">C57BL/6J</strain>
        <tissue evidence="6">Testis</tissue>
    </source>
</reference>
<gene>
    <name evidence="7 8" type="primary">Gm1527</name>
</gene>
<dbReference type="SMART" id="SM00324">
    <property type="entry name" value="RhoGAP"/>
    <property type="match status" value="1"/>
</dbReference>
<dbReference type="Ensembl" id="ENSMUST00000099170.2">
    <property type="protein sequence ID" value="ENSMUSP00000096773.2"/>
    <property type="gene ID" value="ENSMUSG00000074655.2"/>
</dbReference>
<reference evidence="7" key="11">
    <citation type="submission" date="2025-05" db="UniProtKB">
        <authorList>
            <consortium name="Ensembl"/>
        </authorList>
    </citation>
    <scope>IDENTIFICATION</scope>
    <source>
        <strain evidence="7">C57BL/6J</strain>
    </source>
</reference>
<dbReference type="InterPro" id="IPR008936">
    <property type="entry name" value="Rho_GTPase_activation_prot"/>
</dbReference>
<dbReference type="Bgee" id="ENSMUSG00000074655">
    <property type="expression patterns" value="Expressed in testis and 3 other cell types or tissues"/>
</dbReference>
<keyword evidence="1" id="KW-0343">GTPase activation</keyword>
<dbReference type="CDD" id="cd13319">
    <property type="entry name" value="PH_RARhoGAP"/>
    <property type="match status" value="1"/>
</dbReference>
<accession>Q3V0P3</accession>
<dbReference type="GeneID" id="385263"/>
<dbReference type="PROSITE" id="PS50238">
    <property type="entry name" value="RHOGAP"/>
    <property type="match status" value="1"/>
</dbReference>
<dbReference type="Pfam" id="PF00788">
    <property type="entry name" value="RA"/>
    <property type="match status" value="1"/>
</dbReference>
<dbReference type="eggNOG" id="KOG4724">
    <property type="taxonomic scope" value="Eukaryota"/>
</dbReference>
<reference evidence="6" key="7">
    <citation type="journal article" date="2005" name="Science">
        <title>The Transcriptional Landscape of the Mammalian Genome.</title>
        <authorList>
            <consortium name="The FANTOM Consortium"/>
            <consortium name="Riken Genome Exploration Research Group and Genome Science Group (Genome Network Project Core Group)"/>
        </authorList>
    </citation>
    <scope>NUCLEOTIDE SEQUENCE</scope>
    <source>
        <strain evidence="6">C57BL/6J</strain>
        <tissue evidence="6">Testis</tissue>
    </source>
</reference>
<keyword evidence="3" id="KW-1133">Transmembrane helix</keyword>
<dbReference type="RefSeq" id="NP_001028651.1">
    <property type="nucleotide sequence ID" value="NM_001033479.5"/>
</dbReference>
<dbReference type="InterPro" id="IPR011993">
    <property type="entry name" value="PH-like_dom_sf"/>
</dbReference>
<organism evidence="6">
    <name type="scientific">Mus musculus</name>
    <name type="common">Mouse</name>
    <dbReference type="NCBI Taxonomy" id="10090"/>
    <lineage>
        <taxon>Eukaryota</taxon>
        <taxon>Metazoa</taxon>
        <taxon>Chordata</taxon>
        <taxon>Craniata</taxon>
        <taxon>Vertebrata</taxon>
        <taxon>Euteleostomi</taxon>
        <taxon>Mammalia</taxon>
        <taxon>Eutheria</taxon>
        <taxon>Euarchontoglires</taxon>
        <taxon>Glires</taxon>
        <taxon>Rodentia</taxon>
        <taxon>Myomorpha</taxon>
        <taxon>Muroidea</taxon>
        <taxon>Muridae</taxon>
        <taxon>Murinae</taxon>
        <taxon>Mus</taxon>
        <taxon>Mus</taxon>
    </lineage>
</organism>
<dbReference type="PaxDb" id="10090-ENSMUSP00000096773"/>
<keyword evidence="9" id="KW-1185">Reference proteome</keyword>
<proteinExistence type="evidence at protein level"/>
<dbReference type="GO" id="GO:0007165">
    <property type="term" value="P:signal transduction"/>
    <property type="evidence" value="ECO:0007669"/>
    <property type="project" value="InterPro"/>
</dbReference>
<dbReference type="GeneTree" id="ENSGT00940000163685"/>
<dbReference type="STRING" id="10090.ENSMUSP00000096773"/>
<evidence type="ECO:0007829" key="10">
    <source>
        <dbReference type="ProteomicsDB" id="Q3V0P3"/>
    </source>
</evidence>
<dbReference type="UCSC" id="uc008ouh.1">
    <property type="organism name" value="mouse"/>
</dbReference>
<dbReference type="FunFam" id="1.10.555.10:FF:000069">
    <property type="entry name" value="Rho GTPase Activating protein"/>
    <property type="match status" value="1"/>
</dbReference>
<dbReference type="RefSeq" id="XP_017175122.1">
    <property type="nucleotide sequence ID" value="XM_017319633.2"/>
</dbReference>
<dbReference type="PhosphoSitePlus" id="Q3V0P3"/>
<dbReference type="Pfam" id="PF22286">
    <property type="entry name" value="RHG20_PH"/>
    <property type="match status" value="1"/>
</dbReference>
<reference evidence="7" key="10">
    <citation type="journal article" date="2011" name="PLoS Biol.">
        <title>Modernizing reference genome assemblies.</title>
        <authorList>
            <person name="Church D.M."/>
            <person name="Schneider V.A."/>
            <person name="Graves T."/>
            <person name="Auger K."/>
            <person name="Cunningham F."/>
            <person name="Bouk N."/>
            <person name="Chen H.C."/>
            <person name="Agarwala R."/>
            <person name="McLaren W.M."/>
            <person name="Ritchie G.R."/>
            <person name="Albracht D."/>
            <person name="Kremitzki M."/>
            <person name="Rock S."/>
            <person name="Kotkiewicz H."/>
            <person name="Kremitzki C."/>
            <person name="Wollam A."/>
            <person name="Trani L."/>
            <person name="Fulton L."/>
            <person name="Fulton R."/>
            <person name="Matthews L."/>
            <person name="Whitehead S."/>
            <person name="Chow W."/>
            <person name="Torrance J."/>
            <person name="Dunn M."/>
            <person name="Harden G."/>
            <person name="Threadgold G."/>
            <person name="Wood J."/>
            <person name="Collins J."/>
            <person name="Heath P."/>
            <person name="Griffiths G."/>
            <person name="Pelan S."/>
            <person name="Grafham D."/>
            <person name="Eichler E.E."/>
            <person name="Weinstock G."/>
            <person name="Mardis E.R."/>
            <person name="Wilson R.K."/>
            <person name="Howe K."/>
            <person name="Flicek P."/>
            <person name="Hubbard T."/>
        </authorList>
    </citation>
    <scope>NUCLEOTIDE SEQUENCE [LARGE SCALE GENOMIC DNA]</scope>
    <source>
        <strain evidence="7">C57BL/6J</strain>
    </source>
</reference>
<dbReference type="FunFam" id="2.30.29.30:FF:000757">
    <property type="entry name" value="GTPase-activating protein testicular GAP1"/>
    <property type="match status" value="1"/>
</dbReference>
<dbReference type="SUPFAM" id="SSF48350">
    <property type="entry name" value="GTPase activation domain, GAP"/>
    <property type="match status" value="1"/>
</dbReference>
<evidence type="ECO:0000313" key="9">
    <source>
        <dbReference type="Proteomes" id="UP000000589"/>
    </source>
</evidence>
<dbReference type="PROSITE" id="PS50200">
    <property type="entry name" value="RA"/>
    <property type="match status" value="1"/>
</dbReference>
<protein>
    <submittedName>
        <fullName evidence="7">Predicted gene 1527</fullName>
    </submittedName>
</protein>
<reference evidence="6" key="6">
    <citation type="submission" date="2004-03" db="EMBL/GenBank/DDBJ databases">
        <authorList>
            <person name="Arakawa T."/>
            <person name="Carninci P."/>
            <person name="Fukuda S."/>
            <person name="Hashizume W."/>
            <person name="Hayashida K."/>
            <person name="Hori F."/>
            <person name="Iida J."/>
            <person name="Imamura K."/>
            <person name="Imotani K."/>
            <person name="Itoh M."/>
            <person name="Kanagawa S."/>
            <person name="Kawai J."/>
            <person name="Kojima M."/>
            <person name="Konno H."/>
            <person name="Murata M."/>
            <person name="Nakamura M."/>
            <person name="Ninomiya N."/>
            <person name="Nishiyori H."/>
            <person name="Nomura K."/>
            <person name="Ohno M."/>
            <person name="Sakazume N."/>
            <person name="Sano H."/>
            <person name="Sasaki D."/>
            <person name="Shibata K."/>
            <person name="Shiraki T."/>
            <person name="Tagami M."/>
            <person name="Tagami Y."/>
            <person name="Waki K."/>
            <person name="Watahiki A."/>
            <person name="Muramatsu M."/>
            <person name="Hayashizaki Y."/>
        </authorList>
    </citation>
    <scope>NUCLEOTIDE SEQUENCE</scope>
    <source>
        <strain evidence="6">C57BL/6J</strain>
        <tissue evidence="6">Testis</tissue>
    </source>
</reference>
<dbReference type="ProteomicsDB" id="344701"/>
<evidence type="ECO:0000256" key="2">
    <source>
        <dbReference type="SAM" id="MobiDB-lite"/>
    </source>
</evidence>
<dbReference type="Gene3D" id="1.10.555.10">
    <property type="entry name" value="Rho GTPase activation protein"/>
    <property type="match status" value="1"/>
</dbReference>
<dbReference type="MGI" id="MGI:2686373">
    <property type="gene designation" value="Gm1527"/>
</dbReference>
<dbReference type="InterPro" id="IPR000198">
    <property type="entry name" value="RhoGAP_dom"/>
</dbReference>
<dbReference type="AlphaFoldDB" id="Q3V0P3"/>
<feature type="compositionally biased region" description="Polar residues" evidence="2">
    <location>
        <begin position="497"/>
        <end position="506"/>
    </location>
</feature>
<dbReference type="InterPro" id="IPR001849">
    <property type="entry name" value="PH_domain"/>
</dbReference>
<dbReference type="PANTHER" id="PTHR23179">
    <property type="entry name" value="T-CELL ACTIVATION RHO GTPASE ACTIVATING PROTEIN-RELATED"/>
    <property type="match status" value="1"/>
</dbReference>
<reference evidence="6" key="2">
    <citation type="journal article" date="2000" name="Genome Res.">
        <title>Normalization and subtraction of cap-trapper-selected cDNAs to prepare full-length cDNA libraries for rapid discovery of new genes.</title>
        <authorList>
            <person name="Carninci P."/>
            <person name="Shibata Y."/>
            <person name="Hayatsu N."/>
            <person name="Sugahara Y."/>
            <person name="Shibata K."/>
            <person name="Itoh M."/>
            <person name="Konno H."/>
            <person name="Okazaki Y."/>
            <person name="Muramatsu M."/>
            <person name="Hayashizaki Y."/>
        </authorList>
    </citation>
    <scope>NUCLEOTIDE SEQUENCE</scope>
    <source>
        <strain evidence="6">C57BL/6J</strain>
        <tissue evidence="6">Testis</tissue>
    </source>
</reference>
<dbReference type="PANTHER" id="PTHR23179:SF39">
    <property type="entry name" value="GENE 1527-RELATED"/>
    <property type="match status" value="1"/>
</dbReference>
<dbReference type="Gene3D" id="2.30.29.30">
    <property type="entry name" value="Pleckstrin-homology domain (PH domain)/Phosphotyrosine-binding domain (PTB)"/>
    <property type="match status" value="1"/>
</dbReference>
<reference evidence="6" key="3">
    <citation type="journal article" date="2000" name="Genome Res.">
        <title>RIKEN integrated sequence analysis (RISA) system--384-format sequencing pipeline with 384 multicapillary sequencer.</title>
        <authorList>
            <person name="Shibata K."/>
            <person name="Itoh M."/>
            <person name="Aizawa K."/>
            <person name="Nagaoka S."/>
            <person name="Sasaki N."/>
            <person name="Carninci P."/>
            <person name="Konno H."/>
            <person name="Akiyama J."/>
            <person name="Nishi K."/>
            <person name="Kitsunai T."/>
            <person name="Tashiro H."/>
            <person name="Itoh M."/>
            <person name="Sumi N."/>
            <person name="Ishii Y."/>
            <person name="Nakamura S."/>
            <person name="Hazama M."/>
            <person name="Nishine T."/>
            <person name="Harada A."/>
            <person name="Yamamoto R."/>
            <person name="Matsumoto H."/>
            <person name="Sakaguchi S."/>
            <person name="Ikegami T."/>
            <person name="Kashiwagi K."/>
            <person name="Fujiwake S."/>
            <person name="Inoue K."/>
            <person name="Togawa Y."/>
            <person name="Izawa M."/>
            <person name="Ohara E."/>
            <person name="Watahiki M."/>
            <person name="Yoneda Y."/>
            <person name="Ishikawa T."/>
            <person name="Ozawa K."/>
            <person name="Tanaka T."/>
            <person name="Matsuura S."/>
            <person name="Kawai J."/>
            <person name="Okazaki Y."/>
            <person name="Muramatsu M."/>
            <person name="Inoue Y."/>
            <person name="Kira A."/>
            <person name="Hayashizaki Y."/>
        </authorList>
    </citation>
    <scope>NUCLEOTIDE SEQUENCE</scope>
    <source>
        <strain evidence="6">C57BL/6J</strain>
        <tissue evidence="6">Testis</tissue>
    </source>
</reference>